<evidence type="ECO:0000256" key="2">
    <source>
        <dbReference type="ARBA" id="ARBA00004481"/>
    </source>
</evidence>
<dbReference type="Pfam" id="PF16854">
    <property type="entry name" value="VPS53_C"/>
    <property type="match status" value="1"/>
</dbReference>
<dbReference type="InterPro" id="IPR031745">
    <property type="entry name" value="Vps53_C"/>
</dbReference>
<dbReference type="InterPro" id="IPR039766">
    <property type="entry name" value="Vps53"/>
</dbReference>
<dbReference type="GO" id="GO:0000938">
    <property type="term" value="C:GARP complex"/>
    <property type="evidence" value="ECO:0007669"/>
    <property type="project" value="InterPro"/>
</dbReference>
<organism evidence="9 10">
    <name type="scientific">Arabidopsis thaliana</name>
    <name type="common">Mouse-ear cress</name>
    <dbReference type="NCBI Taxonomy" id="3702"/>
    <lineage>
        <taxon>Eukaryota</taxon>
        <taxon>Viridiplantae</taxon>
        <taxon>Streptophyta</taxon>
        <taxon>Embryophyta</taxon>
        <taxon>Tracheophyta</taxon>
        <taxon>Spermatophyta</taxon>
        <taxon>Magnoliopsida</taxon>
        <taxon>eudicotyledons</taxon>
        <taxon>Gunneridae</taxon>
        <taxon>Pentapetalae</taxon>
        <taxon>rosids</taxon>
        <taxon>malvids</taxon>
        <taxon>Brassicales</taxon>
        <taxon>Brassicaceae</taxon>
        <taxon>Camelineae</taxon>
        <taxon>Arabidopsis</taxon>
    </lineage>
</organism>
<accession>A0A7G2DWX8</accession>
<gene>
    <name evidence="9" type="ORF">AT9943_LOCUS3572</name>
</gene>
<feature type="domain" description="Vps53 N-terminal" evidence="7">
    <location>
        <begin position="27"/>
        <end position="195"/>
    </location>
</feature>
<dbReference type="Pfam" id="PF04100">
    <property type="entry name" value="Vps53_N"/>
    <property type="match status" value="1"/>
</dbReference>
<dbReference type="PANTHER" id="PTHR12820:SF0">
    <property type="entry name" value="VACUOLAR PROTEIN SORTING-ASSOCIATED PROTEIN 53 HOMOLOG"/>
    <property type="match status" value="1"/>
</dbReference>
<evidence type="ECO:0000256" key="4">
    <source>
        <dbReference type="ARBA" id="ARBA00022753"/>
    </source>
</evidence>
<evidence type="ECO:0000256" key="6">
    <source>
        <dbReference type="ARBA" id="ARBA00023136"/>
    </source>
</evidence>
<evidence type="ECO:0000256" key="3">
    <source>
        <dbReference type="ARBA" id="ARBA00008628"/>
    </source>
</evidence>
<keyword evidence="6" id="KW-0472">Membrane</keyword>
<evidence type="ECO:0000256" key="5">
    <source>
        <dbReference type="ARBA" id="ARBA00023034"/>
    </source>
</evidence>
<protein>
    <submittedName>
        <fullName evidence="9">(thale cress) hypothetical protein</fullName>
    </submittedName>
</protein>
<dbReference type="GO" id="GO:0005829">
    <property type="term" value="C:cytosol"/>
    <property type="evidence" value="ECO:0007669"/>
    <property type="project" value="GOC"/>
</dbReference>
<sequence length="590" mass="66560">MLVSAVQQLQVMTSKRQYKEAATQLELREELINNFCSRELTSYEQIYVGAELKTLDEIELIYNQLSCLIRKNQGKWTIFPASWHVPYRLCIQLSRKTRVQVESILVNLKEKSDVEKLLLELKRTLEFERELEMKFGGGGSIGDDIIGGGGNNSQKVGFFNFRGMISSCYEPHLTIYIEKEEMELMQLLEKVVQEETWDIEEESQTNILSSSIQLFFTIKRSLKRCSALTKNQTLFNLFKVFQRVLNAYATKLFVKLPKGGTSIIAAATGMDGRIKVSEKDERMICYIVNTADYCHKTSGDLVEEVSTIIHPPYADGVDISEVQDAFSSVITSALVTLVHGLETKFDKEMADMTRVSWGIFKSVGDQSNNYVYGINTILCSSIPVLGNLLTPVYFQFFLDKLALSLGQRFYVNIFRCKHISETGAQQMLLDAHDMKMILLKVPSLARQTATASYVKFVNHQMKRAEAVLKVIASPIVTVIDTYRALFPEETPMEFQRILVLKGLTKAEQQSILDDFNNHSSRITQLSVAAKTPEAHALPLALTNVAPAVRFKANSEEVLTRAASAATTSFMKLYALTGAAKDRPFRKLFNP</sequence>
<evidence type="ECO:0000313" key="10">
    <source>
        <dbReference type="Proteomes" id="UP000516314"/>
    </source>
</evidence>
<keyword evidence="5" id="KW-0333">Golgi apparatus</keyword>
<evidence type="ECO:0000256" key="1">
    <source>
        <dbReference type="ARBA" id="ARBA00004150"/>
    </source>
</evidence>
<dbReference type="Gene3D" id="1.10.357.110">
    <property type="entry name" value="Vacuolar protein sorting-associated protein 53, C-terminus"/>
    <property type="match status" value="1"/>
</dbReference>
<feature type="domain" description="Vps53 C-terminal" evidence="8">
    <location>
        <begin position="426"/>
        <end position="503"/>
    </location>
</feature>
<reference evidence="9 10" key="1">
    <citation type="submission" date="2020-09" db="EMBL/GenBank/DDBJ databases">
        <authorList>
            <person name="Ashkenazy H."/>
        </authorList>
    </citation>
    <scope>NUCLEOTIDE SEQUENCE [LARGE SCALE GENOMIC DNA]</scope>
    <source>
        <strain evidence="10">cv. Cdm-0</strain>
    </source>
</reference>
<dbReference type="PANTHER" id="PTHR12820">
    <property type="entry name" value="VACUOLAR SORTING PROTEIN 53"/>
    <property type="match status" value="1"/>
</dbReference>
<keyword evidence="4" id="KW-0967">Endosome</keyword>
<evidence type="ECO:0000259" key="8">
    <source>
        <dbReference type="Pfam" id="PF16854"/>
    </source>
</evidence>
<dbReference type="InterPro" id="IPR038260">
    <property type="entry name" value="Vps53_C_sf"/>
</dbReference>
<name>A0A7G2DWX8_ARATH</name>
<dbReference type="AlphaFoldDB" id="A0A7G2DWX8"/>
<comment type="similarity">
    <text evidence="3">Belongs to the VPS53 family.</text>
</comment>
<evidence type="ECO:0000259" key="7">
    <source>
        <dbReference type="Pfam" id="PF04100"/>
    </source>
</evidence>
<comment type="subcellular location">
    <subcellularLocation>
        <location evidence="2">Endosome membrane</location>
        <topology evidence="2">Peripheral membrane protein</topology>
    </subcellularLocation>
    <subcellularLocation>
        <location evidence="1">Golgi apparatus</location>
        <location evidence="1">trans-Golgi network membrane</location>
        <topology evidence="1">Peripheral membrane protein</topology>
    </subcellularLocation>
</comment>
<dbReference type="Proteomes" id="UP000516314">
    <property type="component" value="Chromosome 1"/>
</dbReference>
<dbReference type="GO" id="GO:0010008">
    <property type="term" value="C:endosome membrane"/>
    <property type="evidence" value="ECO:0007669"/>
    <property type="project" value="UniProtKB-SubCell"/>
</dbReference>
<dbReference type="EMBL" id="LR881466">
    <property type="protein sequence ID" value="CAD5315189.1"/>
    <property type="molecule type" value="Genomic_DNA"/>
</dbReference>
<proteinExistence type="inferred from homology"/>
<dbReference type="InterPro" id="IPR007234">
    <property type="entry name" value="Vps53_N"/>
</dbReference>
<evidence type="ECO:0000313" key="9">
    <source>
        <dbReference type="EMBL" id="CAD5315189.1"/>
    </source>
</evidence>
<dbReference type="GO" id="GO:0042147">
    <property type="term" value="P:retrograde transport, endosome to Golgi"/>
    <property type="evidence" value="ECO:0007669"/>
    <property type="project" value="InterPro"/>
</dbReference>